<evidence type="ECO:0000313" key="17">
    <source>
        <dbReference type="EMBL" id="MTW20419.1"/>
    </source>
</evidence>
<feature type="domain" description="PAS" evidence="15">
    <location>
        <begin position="414"/>
        <end position="456"/>
    </location>
</feature>
<comment type="subcellular location">
    <subcellularLocation>
        <location evidence="1">Membrane</location>
    </subcellularLocation>
</comment>
<dbReference type="GO" id="GO:0016301">
    <property type="term" value="F:kinase activity"/>
    <property type="evidence" value="ECO:0007669"/>
    <property type="project" value="UniProtKB-KW"/>
</dbReference>
<evidence type="ECO:0000313" key="18">
    <source>
        <dbReference type="Proteomes" id="UP000434044"/>
    </source>
</evidence>
<accession>A0A6N8EBZ6</accession>
<keyword evidence="2" id="KW-0488">Methylation</keyword>
<keyword evidence="6" id="KW-0418">Kinase</keyword>
<evidence type="ECO:0000259" key="14">
    <source>
        <dbReference type="PROSITE" id="PS50111"/>
    </source>
</evidence>
<dbReference type="SUPFAM" id="SSF58104">
    <property type="entry name" value="Methyl-accepting chemotaxis protein (MCP) signaling domain"/>
    <property type="match status" value="1"/>
</dbReference>
<dbReference type="RefSeq" id="WP_155448986.1">
    <property type="nucleotide sequence ID" value="NZ_WNKT01000006.1"/>
</dbReference>
<keyword evidence="7" id="KW-0067">ATP-binding</keyword>
<dbReference type="GO" id="GO:0005524">
    <property type="term" value="F:ATP binding"/>
    <property type="evidence" value="ECO:0007669"/>
    <property type="project" value="UniProtKB-KW"/>
</dbReference>
<dbReference type="CDD" id="cd11386">
    <property type="entry name" value="MCP_signal"/>
    <property type="match status" value="1"/>
</dbReference>
<evidence type="ECO:0000256" key="4">
    <source>
        <dbReference type="ARBA" id="ARBA00022679"/>
    </source>
</evidence>
<evidence type="ECO:0000256" key="12">
    <source>
        <dbReference type="SAM" id="Coils"/>
    </source>
</evidence>
<dbReference type="PROSITE" id="PS50112">
    <property type="entry name" value="PAS"/>
    <property type="match status" value="1"/>
</dbReference>
<proteinExistence type="inferred from homology"/>
<keyword evidence="13" id="KW-1133">Transmembrane helix</keyword>
<comment type="caution">
    <text evidence="17">The sequence shown here is derived from an EMBL/GenBank/DDBJ whole genome shotgun (WGS) entry which is preliminary data.</text>
</comment>
<evidence type="ECO:0000256" key="1">
    <source>
        <dbReference type="ARBA" id="ARBA00004370"/>
    </source>
</evidence>
<keyword evidence="18" id="KW-1185">Reference proteome</keyword>
<dbReference type="EMBL" id="WNKT01000006">
    <property type="protein sequence ID" value="MTW20419.1"/>
    <property type="molecule type" value="Genomic_DNA"/>
</dbReference>
<feature type="domain" description="HAMP" evidence="16">
    <location>
        <begin position="354"/>
        <end position="406"/>
    </location>
</feature>
<dbReference type="GO" id="GO:0005886">
    <property type="term" value="C:plasma membrane"/>
    <property type="evidence" value="ECO:0007669"/>
    <property type="project" value="TreeGrafter"/>
</dbReference>
<dbReference type="InterPro" id="IPR000014">
    <property type="entry name" value="PAS"/>
</dbReference>
<feature type="domain" description="Methyl-accepting transducer" evidence="14">
    <location>
        <begin position="633"/>
        <end position="862"/>
    </location>
</feature>
<keyword evidence="5" id="KW-0547">Nucleotide-binding</keyword>
<keyword evidence="8" id="KW-0902">Two-component regulatory system</keyword>
<protein>
    <submittedName>
        <fullName evidence="17">HAMP domain-containing protein</fullName>
    </submittedName>
</protein>
<evidence type="ECO:0000256" key="9">
    <source>
        <dbReference type="ARBA" id="ARBA00023224"/>
    </source>
</evidence>
<keyword evidence="3" id="KW-0597">Phosphoprotein</keyword>
<sequence length="880" mass="96050">MTVQKPASGRSVAAVLTLASVAAIAILMGLFAIGVAQFNHSLMELRVIAQLEQQSKLVRSMLANHDSTLREEAQRLMEQLATRFGSGFTLNPEEPMQVDEPITPLLNDSERRFTLDTSDFDRFTAATSAVATLFTRTNDDFVRVATTLRTEQGERALDTQLASDHPALPSLLAGEEFIGRVTLFGRDYMTVYRPMLNARREVIGALFIGLDMTEGLDHLKREILAIKIGETGYFYALDARPGPDFGRLVIHPAQEGANILDAKDADGRSFIREILERKEGVIHYPWINREAGETAPRMKVVAYTHFPAWDWVIGGGSYDDELSRDSVLLRNLTLGAAVVVVVVLALILFWLTRRLIGQPLGEATKIFERIGAGHYDSRIDTTRRDEIGALFSALARMQTNLDERTRADARIAAEALRIKSALDKSSTNMMLSDPDGIIIYSNEALLQMLRLAESDLRRDLPEFRVDSLLGSHLNVFHRHPERQQSMLATLQNNHFAQIRIGGRTFRLILNPVIDAQGERLGTVVEWTDRTSEVETEAELASLLEAAVQGDFSRRLTLEGKTGFFHDLSDGLNRLVDILSAGLADVAQVLGAIAQGDLSRRIEADYAGTFGQLKDDTNLTVERLREVVEGIKDSTDAINTAAAEIASGNSDLSARTETQAGTLEETASAMEQLSATVKQNAHHAQEANQLAQSSNQVAARGGEIVRRVVDTMGGIQDSSRQIADIIGVIDSIAFQTNILALNAAVEAARAGEQGRGFAVVAAEVRNLAQRSAQAAREIKTLIVGSVDQVDGGVNLAEQAGQTMTEIVDSFQQVTTLVTGIAVASREQSSGIEQISRAVTQMDEVTQQNAALVEEAAAAAESLEEQARSLARAVALFRLESR</sequence>
<dbReference type="SUPFAM" id="SSF158472">
    <property type="entry name" value="HAMP domain-like"/>
    <property type="match status" value="1"/>
</dbReference>
<dbReference type="AlphaFoldDB" id="A0A6N8EBZ6"/>
<evidence type="ECO:0000259" key="15">
    <source>
        <dbReference type="PROSITE" id="PS50112"/>
    </source>
</evidence>
<dbReference type="InterPro" id="IPR035965">
    <property type="entry name" value="PAS-like_dom_sf"/>
</dbReference>
<dbReference type="Pfam" id="PF00672">
    <property type="entry name" value="HAMP"/>
    <property type="match status" value="1"/>
</dbReference>
<dbReference type="Gene3D" id="3.30.450.20">
    <property type="entry name" value="PAS domain"/>
    <property type="match status" value="2"/>
</dbReference>
<evidence type="ECO:0000256" key="2">
    <source>
        <dbReference type="ARBA" id="ARBA00022481"/>
    </source>
</evidence>
<dbReference type="Pfam" id="PF17201">
    <property type="entry name" value="Cache_3-Cache_2"/>
    <property type="match status" value="1"/>
</dbReference>
<dbReference type="OrthoDB" id="9781845at2"/>
<evidence type="ECO:0000256" key="10">
    <source>
        <dbReference type="ARBA" id="ARBA00029447"/>
    </source>
</evidence>
<evidence type="ECO:0000256" key="5">
    <source>
        <dbReference type="ARBA" id="ARBA00022741"/>
    </source>
</evidence>
<dbReference type="InterPro" id="IPR004090">
    <property type="entry name" value="Chemotax_Me-accpt_rcpt"/>
</dbReference>
<dbReference type="PANTHER" id="PTHR43531">
    <property type="entry name" value="PROTEIN ICFG"/>
    <property type="match status" value="1"/>
</dbReference>
<gene>
    <name evidence="17" type="ORF">GJ668_04815</name>
</gene>
<dbReference type="CDD" id="cd12912">
    <property type="entry name" value="PDC2_MCP_like"/>
    <property type="match status" value="1"/>
</dbReference>
<keyword evidence="13" id="KW-0472">Membrane</keyword>
<dbReference type="Pfam" id="PF00015">
    <property type="entry name" value="MCPsignal"/>
    <property type="match status" value="1"/>
</dbReference>
<keyword evidence="13" id="KW-0812">Transmembrane</keyword>
<evidence type="ECO:0000256" key="3">
    <source>
        <dbReference type="ARBA" id="ARBA00022553"/>
    </source>
</evidence>
<evidence type="ECO:0000256" key="6">
    <source>
        <dbReference type="ARBA" id="ARBA00022777"/>
    </source>
</evidence>
<dbReference type="GO" id="GO:0006935">
    <property type="term" value="P:chemotaxis"/>
    <property type="evidence" value="ECO:0007669"/>
    <property type="project" value="InterPro"/>
</dbReference>
<dbReference type="CDD" id="cd06225">
    <property type="entry name" value="HAMP"/>
    <property type="match status" value="1"/>
</dbReference>
<dbReference type="FunFam" id="1.10.287.950:FF:000001">
    <property type="entry name" value="Methyl-accepting chemotaxis sensory transducer"/>
    <property type="match status" value="1"/>
</dbReference>
<dbReference type="PROSITE" id="PS50111">
    <property type="entry name" value="CHEMOTAXIS_TRANSDUC_2"/>
    <property type="match status" value="1"/>
</dbReference>
<evidence type="ECO:0000256" key="13">
    <source>
        <dbReference type="SAM" id="Phobius"/>
    </source>
</evidence>
<dbReference type="Proteomes" id="UP000434044">
    <property type="component" value="Unassembled WGS sequence"/>
</dbReference>
<keyword evidence="12" id="KW-0175">Coiled coil</keyword>
<dbReference type="PANTHER" id="PTHR43531:SF14">
    <property type="entry name" value="METHYL-ACCEPTING CHEMOTAXIS PROTEIN I-RELATED"/>
    <property type="match status" value="1"/>
</dbReference>
<dbReference type="SUPFAM" id="SSF55785">
    <property type="entry name" value="PYP-like sensor domain (PAS domain)"/>
    <property type="match status" value="1"/>
</dbReference>
<dbReference type="InterPro" id="IPR029151">
    <property type="entry name" value="Sensor-like_sf"/>
</dbReference>
<dbReference type="Pfam" id="PF18947">
    <property type="entry name" value="HAMP_2"/>
    <property type="match status" value="1"/>
</dbReference>
<feature type="domain" description="HAMP" evidence="16">
    <location>
        <begin position="576"/>
        <end position="628"/>
    </location>
</feature>
<evidence type="ECO:0000256" key="8">
    <source>
        <dbReference type="ARBA" id="ARBA00023012"/>
    </source>
</evidence>
<evidence type="ECO:0000256" key="7">
    <source>
        <dbReference type="ARBA" id="ARBA00022840"/>
    </source>
</evidence>
<feature type="coiled-coil region" evidence="12">
    <location>
        <begin position="833"/>
        <end position="878"/>
    </location>
</feature>
<dbReference type="Gene3D" id="1.10.287.950">
    <property type="entry name" value="Methyl-accepting chemotaxis protein"/>
    <property type="match status" value="1"/>
</dbReference>
<dbReference type="PROSITE" id="PS50885">
    <property type="entry name" value="HAMP"/>
    <property type="match status" value="2"/>
</dbReference>
<comment type="similarity">
    <text evidence="10">Belongs to the methyl-accepting chemotaxis (MCP) protein family.</text>
</comment>
<dbReference type="InterPro" id="IPR003660">
    <property type="entry name" value="HAMP_dom"/>
</dbReference>
<evidence type="ECO:0000256" key="11">
    <source>
        <dbReference type="PROSITE-ProRule" id="PRU00284"/>
    </source>
</evidence>
<dbReference type="InterPro" id="IPR051310">
    <property type="entry name" value="MCP_chemotaxis"/>
</dbReference>
<dbReference type="SUPFAM" id="SSF103190">
    <property type="entry name" value="Sensory domain-like"/>
    <property type="match status" value="1"/>
</dbReference>
<dbReference type="GO" id="GO:0004888">
    <property type="term" value="F:transmembrane signaling receptor activity"/>
    <property type="evidence" value="ECO:0007669"/>
    <property type="project" value="InterPro"/>
</dbReference>
<dbReference type="InterPro" id="IPR033462">
    <property type="entry name" value="Cache_3-Cache_2"/>
</dbReference>
<name>A0A6N8EBZ6_9GAMM</name>
<dbReference type="InterPro" id="IPR004089">
    <property type="entry name" value="MCPsignal_dom"/>
</dbReference>
<keyword evidence="9 11" id="KW-0807">Transducer</keyword>
<evidence type="ECO:0000259" key="16">
    <source>
        <dbReference type="PROSITE" id="PS50885"/>
    </source>
</evidence>
<dbReference type="SMART" id="SM00304">
    <property type="entry name" value="HAMP"/>
    <property type="match status" value="2"/>
</dbReference>
<reference evidence="17 18" key="1">
    <citation type="submission" date="2019-11" db="EMBL/GenBank/DDBJ databases">
        <title>Whole-genome sequence of the anaerobic purple sulfur bacterium Allochromatium palmeri DSM 15591.</title>
        <authorList>
            <person name="Kyndt J.A."/>
            <person name="Meyer T.E."/>
        </authorList>
    </citation>
    <scope>NUCLEOTIDE SEQUENCE [LARGE SCALE GENOMIC DNA]</scope>
    <source>
        <strain evidence="17 18">DSM 15591</strain>
    </source>
</reference>
<dbReference type="PRINTS" id="PR00260">
    <property type="entry name" value="CHEMTRNSDUCR"/>
</dbReference>
<organism evidence="17 18">
    <name type="scientific">Allochromatium palmeri</name>
    <dbReference type="NCBI Taxonomy" id="231048"/>
    <lineage>
        <taxon>Bacteria</taxon>
        <taxon>Pseudomonadati</taxon>
        <taxon>Pseudomonadota</taxon>
        <taxon>Gammaproteobacteria</taxon>
        <taxon>Chromatiales</taxon>
        <taxon>Chromatiaceae</taxon>
        <taxon>Allochromatium</taxon>
    </lineage>
</organism>
<dbReference type="Gene3D" id="6.10.340.10">
    <property type="match status" value="1"/>
</dbReference>
<dbReference type="FunFam" id="3.30.450.20:FF:000075">
    <property type="entry name" value="Methyl-accepting chemotaxis protein"/>
    <property type="match status" value="1"/>
</dbReference>
<dbReference type="SMART" id="SM00283">
    <property type="entry name" value="MA"/>
    <property type="match status" value="1"/>
</dbReference>
<feature type="transmembrane region" description="Helical" evidence="13">
    <location>
        <begin position="12"/>
        <end position="36"/>
    </location>
</feature>
<dbReference type="GO" id="GO:0000160">
    <property type="term" value="P:phosphorelay signal transduction system"/>
    <property type="evidence" value="ECO:0007669"/>
    <property type="project" value="UniProtKB-KW"/>
</dbReference>
<keyword evidence="4" id="KW-0808">Transferase</keyword>
<feature type="transmembrane region" description="Helical" evidence="13">
    <location>
        <begin position="332"/>
        <end position="351"/>
    </location>
</feature>